<dbReference type="Pfam" id="PF06480">
    <property type="entry name" value="FtsH_ext"/>
    <property type="match status" value="1"/>
</dbReference>
<evidence type="ECO:0000256" key="4">
    <source>
        <dbReference type="ARBA" id="ARBA00010550"/>
    </source>
</evidence>
<sequence length="714" mass="77073">MAVLSKSQCAWLVLGMLVSSEAFTVQRNIQFSQTLNARLASPEHRDHMHKTIMKMGGDNIFNKAAVAGLMSAALVGLGHAPVIADDLAPAVIREGVPRTVIYSEFLDLVDADKIEKVTFSADGERLLAIDTDGERITMDAIPNDPGLLSSLTKHKVDVTVLQDNKQLAGEEDDAFGAIGSFLFPALLLTGLFVFLRRGQGEDGGFGMGGMPPGQGGPFQMGRTQSKVQFNPDTGVSFADVAGQGAAKQELMETVEFLKNPERYQKLGAKVPRGVLMEGPPGTGKTLLAKAVAGEAGVPFVSCSGSEFVEMFVGVGAARVRDLFGKAKKEAPCIIFIDEIDAVGRQRSSGQGQGNDEREQTINQILVEMDGFEGNSGVIVLAATNRADILDSALLRPGRFDRKVRVDLPDTAGRRQILDVHVRNKPLAPDVDLDQVARRTPGFNGASLMNLMNEAAIMAARRGDDIQFIEWDDIETALDKITVGLAKDTSNIPAEVQELVAYHEAGHALVGALIPDYDMVAKVSIVPRSSGAGGVTFFAPNELRLESGMYSRQYLEAQLAVALGGRLAEEVIFGADEATTGASNDLEQVRNIAQQMVKTYGFSNQVGQLVVRDDDPEAEWVNDITGIVDSEVSRLVNHAYDTAKKLVVNNRGLLDKIARRLIEVETVSAEELSMMIAEEPDIYMAPYGCAPEAELKKEVLPYDMIQLPEDCRAPV</sequence>
<feature type="chain" id="PRO_5030605312" description="AAA+ ATPase domain-containing protein" evidence="15">
    <location>
        <begin position="23"/>
        <end position="714"/>
    </location>
</feature>
<dbReference type="Gene3D" id="1.20.58.760">
    <property type="entry name" value="Peptidase M41"/>
    <property type="match status" value="1"/>
</dbReference>
<dbReference type="NCBIfam" id="TIGR01241">
    <property type="entry name" value="FtsH_fam"/>
    <property type="match status" value="1"/>
</dbReference>
<dbReference type="CDD" id="cd19501">
    <property type="entry name" value="RecA-like_FtsH"/>
    <property type="match status" value="1"/>
</dbReference>
<comment type="cofactor">
    <cofactor evidence="1">
        <name>Zn(2+)</name>
        <dbReference type="ChEBI" id="CHEBI:29105"/>
    </cofactor>
</comment>
<comment type="similarity">
    <text evidence="3">In the C-terminal section; belongs to the peptidase M41 family.</text>
</comment>
<dbReference type="InterPro" id="IPR041569">
    <property type="entry name" value="AAA_lid_3"/>
</dbReference>
<dbReference type="GO" id="GO:0006508">
    <property type="term" value="P:proteolysis"/>
    <property type="evidence" value="ECO:0007669"/>
    <property type="project" value="UniProtKB-KW"/>
</dbReference>
<evidence type="ECO:0000256" key="14">
    <source>
        <dbReference type="ARBA" id="ARBA00023136"/>
    </source>
</evidence>
<evidence type="ECO:0000256" key="3">
    <source>
        <dbReference type="ARBA" id="ARBA00010044"/>
    </source>
</evidence>
<dbReference type="Pfam" id="PF00004">
    <property type="entry name" value="AAA"/>
    <property type="match status" value="1"/>
</dbReference>
<dbReference type="InterPro" id="IPR005936">
    <property type="entry name" value="FtsH"/>
</dbReference>
<evidence type="ECO:0000256" key="5">
    <source>
        <dbReference type="ARBA" id="ARBA00022670"/>
    </source>
</evidence>
<dbReference type="Gene3D" id="1.10.8.60">
    <property type="match status" value="1"/>
</dbReference>
<dbReference type="FunFam" id="1.20.58.760:FF:000001">
    <property type="entry name" value="ATP-dependent zinc metalloprotease FtsH"/>
    <property type="match status" value="1"/>
</dbReference>
<gene>
    <name evidence="17" type="ORF">FJAP1339_LOCUS4270</name>
</gene>
<evidence type="ECO:0000256" key="2">
    <source>
        <dbReference type="ARBA" id="ARBA00004370"/>
    </source>
</evidence>
<keyword evidence="10" id="KW-0862">Zinc</keyword>
<dbReference type="InterPro" id="IPR037219">
    <property type="entry name" value="Peptidase_M41-like"/>
</dbReference>
<evidence type="ECO:0000256" key="9">
    <source>
        <dbReference type="ARBA" id="ARBA00022801"/>
    </source>
</evidence>
<feature type="signal peptide" evidence="15">
    <location>
        <begin position="1"/>
        <end position="22"/>
    </location>
</feature>
<dbReference type="Pfam" id="PF17862">
    <property type="entry name" value="AAA_lid_3"/>
    <property type="match status" value="1"/>
</dbReference>
<keyword evidence="9" id="KW-0378">Hydrolase</keyword>
<reference evidence="17" key="1">
    <citation type="submission" date="2021-01" db="EMBL/GenBank/DDBJ databases">
        <authorList>
            <person name="Corre E."/>
            <person name="Pelletier E."/>
            <person name="Niang G."/>
            <person name="Scheremetjew M."/>
            <person name="Finn R."/>
            <person name="Kale V."/>
            <person name="Holt S."/>
            <person name="Cochrane G."/>
            <person name="Meng A."/>
            <person name="Brown T."/>
            <person name="Cohen L."/>
        </authorList>
    </citation>
    <scope>NUCLEOTIDE SEQUENCE</scope>
    <source>
        <strain evidence="17">CCMP1661</strain>
    </source>
</reference>
<proteinExistence type="inferred from homology"/>
<dbReference type="GO" id="GO:0005524">
    <property type="term" value="F:ATP binding"/>
    <property type="evidence" value="ECO:0007669"/>
    <property type="project" value="UniProtKB-KW"/>
</dbReference>
<evidence type="ECO:0000256" key="10">
    <source>
        <dbReference type="ARBA" id="ARBA00022833"/>
    </source>
</evidence>
<accession>A0A7S2XWV4</accession>
<comment type="similarity">
    <text evidence="4">In the N-terminal section; belongs to the AAA ATPase family.</text>
</comment>
<evidence type="ECO:0000256" key="6">
    <source>
        <dbReference type="ARBA" id="ARBA00022692"/>
    </source>
</evidence>
<dbReference type="SUPFAM" id="SSF52540">
    <property type="entry name" value="P-loop containing nucleoside triphosphate hydrolases"/>
    <property type="match status" value="1"/>
</dbReference>
<dbReference type="EMBL" id="HBHR01008853">
    <property type="protein sequence ID" value="CAD9861748.1"/>
    <property type="molecule type" value="Transcribed_RNA"/>
</dbReference>
<dbReference type="InterPro" id="IPR003959">
    <property type="entry name" value="ATPase_AAA_core"/>
</dbReference>
<dbReference type="InterPro" id="IPR011546">
    <property type="entry name" value="Pept_M41_FtsH_extracell"/>
</dbReference>
<dbReference type="GO" id="GO:0004176">
    <property type="term" value="F:ATP-dependent peptidase activity"/>
    <property type="evidence" value="ECO:0007669"/>
    <property type="project" value="InterPro"/>
</dbReference>
<keyword evidence="15" id="KW-0732">Signal</keyword>
<keyword evidence="7" id="KW-0479">Metal-binding</keyword>
<keyword evidence="13" id="KW-0482">Metalloprotease</keyword>
<evidence type="ECO:0000256" key="15">
    <source>
        <dbReference type="SAM" id="SignalP"/>
    </source>
</evidence>
<evidence type="ECO:0000256" key="12">
    <source>
        <dbReference type="ARBA" id="ARBA00022989"/>
    </source>
</evidence>
<keyword evidence="5" id="KW-0645">Protease</keyword>
<dbReference type="PANTHER" id="PTHR23076">
    <property type="entry name" value="METALLOPROTEASE M41 FTSH"/>
    <property type="match status" value="1"/>
</dbReference>
<evidence type="ECO:0000256" key="13">
    <source>
        <dbReference type="ARBA" id="ARBA00023049"/>
    </source>
</evidence>
<evidence type="ECO:0000256" key="1">
    <source>
        <dbReference type="ARBA" id="ARBA00001947"/>
    </source>
</evidence>
<dbReference type="InterPro" id="IPR003960">
    <property type="entry name" value="ATPase_AAA_CS"/>
</dbReference>
<dbReference type="FunFam" id="1.10.8.60:FF:000001">
    <property type="entry name" value="ATP-dependent zinc metalloprotease FtsH"/>
    <property type="match status" value="1"/>
</dbReference>
<keyword evidence="14" id="KW-0472">Membrane</keyword>
<dbReference type="GO" id="GO:0004222">
    <property type="term" value="F:metalloendopeptidase activity"/>
    <property type="evidence" value="ECO:0007669"/>
    <property type="project" value="InterPro"/>
</dbReference>
<organism evidence="17">
    <name type="scientific">Fibrocapsa japonica</name>
    <dbReference type="NCBI Taxonomy" id="94617"/>
    <lineage>
        <taxon>Eukaryota</taxon>
        <taxon>Sar</taxon>
        <taxon>Stramenopiles</taxon>
        <taxon>Ochrophyta</taxon>
        <taxon>Raphidophyceae</taxon>
        <taxon>Chattonellales</taxon>
        <taxon>Chattonellaceae</taxon>
        <taxon>Fibrocapsa</taxon>
    </lineage>
</organism>
<dbReference type="Pfam" id="PF01434">
    <property type="entry name" value="Peptidase_M41"/>
    <property type="match status" value="1"/>
</dbReference>
<dbReference type="InterPro" id="IPR027417">
    <property type="entry name" value="P-loop_NTPase"/>
</dbReference>
<dbReference type="InterPro" id="IPR000642">
    <property type="entry name" value="Peptidase_M41"/>
</dbReference>
<dbReference type="AlphaFoldDB" id="A0A7S2XWV4"/>
<keyword evidence="12" id="KW-1133">Transmembrane helix</keyword>
<dbReference type="PANTHER" id="PTHR23076:SF113">
    <property type="entry name" value="ATP-DEPENDENT ZINC METALLOPROTEASE FTSH 1, CHLOROPLASTIC-RELATED"/>
    <property type="match status" value="1"/>
</dbReference>
<protein>
    <recommendedName>
        <fullName evidence="16">AAA+ ATPase domain-containing protein</fullName>
    </recommendedName>
</protein>
<dbReference type="SMART" id="SM00382">
    <property type="entry name" value="AAA"/>
    <property type="match status" value="1"/>
</dbReference>
<comment type="subcellular location">
    <subcellularLocation>
        <location evidence="2">Membrane</location>
    </subcellularLocation>
</comment>
<keyword evidence="8" id="KW-0547">Nucleotide-binding</keyword>
<evidence type="ECO:0000256" key="7">
    <source>
        <dbReference type="ARBA" id="ARBA00022723"/>
    </source>
</evidence>
<evidence type="ECO:0000259" key="16">
    <source>
        <dbReference type="SMART" id="SM00382"/>
    </source>
</evidence>
<keyword evidence="6" id="KW-0812">Transmembrane</keyword>
<dbReference type="GO" id="GO:0010304">
    <property type="term" value="P:PSII associated light-harvesting complex II catabolic process"/>
    <property type="evidence" value="ECO:0007669"/>
    <property type="project" value="UniProtKB-ARBA"/>
</dbReference>
<dbReference type="GO" id="GO:0009535">
    <property type="term" value="C:chloroplast thylakoid membrane"/>
    <property type="evidence" value="ECO:0007669"/>
    <property type="project" value="TreeGrafter"/>
</dbReference>
<name>A0A7S2XWV4_9STRA</name>
<feature type="domain" description="AAA+ ATPase" evidence="16">
    <location>
        <begin position="270"/>
        <end position="409"/>
    </location>
</feature>
<dbReference type="InterPro" id="IPR003593">
    <property type="entry name" value="AAA+_ATPase"/>
</dbReference>
<dbReference type="HAMAP" id="MF_01458">
    <property type="entry name" value="FtsH"/>
    <property type="match status" value="1"/>
</dbReference>
<dbReference type="Gene3D" id="3.40.50.300">
    <property type="entry name" value="P-loop containing nucleotide triphosphate hydrolases"/>
    <property type="match status" value="1"/>
</dbReference>
<keyword evidence="11" id="KW-0067">ATP-binding</keyword>
<dbReference type="GO" id="GO:0016887">
    <property type="term" value="F:ATP hydrolysis activity"/>
    <property type="evidence" value="ECO:0007669"/>
    <property type="project" value="InterPro"/>
</dbReference>
<dbReference type="SUPFAM" id="SSF140990">
    <property type="entry name" value="FtsH protease domain-like"/>
    <property type="match status" value="1"/>
</dbReference>
<dbReference type="Gene3D" id="3.30.720.210">
    <property type="match status" value="1"/>
</dbReference>
<dbReference type="GO" id="GO:0008270">
    <property type="term" value="F:zinc ion binding"/>
    <property type="evidence" value="ECO:0007669"/>
    <property type="project" value="InterPro"/>
</dbReference>
<dbReference type="FunFam" id="3.40.50.300:FF:000001">
    <property type="entry name" value="ATP-dependent zinc metalloprotease FtsH"/>
    <property type="match status" value="1"/>
</dbReference>
<evidence type="ECO:0000256" key="8">
    <source>
        <dbReference type="ARBA" id="ARBA00022741"/>
    </source>
</evidence>
<evidence type="ECO:0000256" key="11">
    <source>
        <dbReference type="ARBA" id="ARBA00022840"/>
    </source>
</evidence>
<evidence type="ECO:0000313" key="17">
    <source>
        <dbReference type="EMBL" id="CAD9861748.1"/>
    </source>
</evidence>
<dbReference type="PROSITE" id="PS00674">
    <property type="entry name" value="AAA"/>
    <property type="match status" value="1"/>
</dbReference>